<reference evidence="11 12" key="1">
    <citation type="submission" date="2010-08" db="EMBL/GenBank/DDBJ databases">
        <authorList>
            <consortium name="US DOE Joint Genome Institute (JGI-PGF)"/>
            <person name="Lucas S."/>
            <person name="Copeland A."/>
            <person name="Lapidus A."/>
            <person name="Cheng J.-F."/>
            <person name="Bruce D."/>
            <person name="Goodwin L."/>
            <person name="Pitluck S."/>
            <person name="Land M.L."/>
            <person name="Hauser L."/>
            <person name="Chang Y.-J."/>
            <person name="Anderson I.J."/>
            <person name="Johnson E."/>
            <person name="Mulhopadhyay B."/>
            <person name="Kyrpides N."/>
            <person name="Woyke T.J."/>
        </authorList>
    </citation>
    <scope>NUCLEOTIDE SEQUENCE [LARGE SCALE GENOMIC DNA]</scope>
    <source>
        <strain evidence="11 12">6</strain>
    </source>
</reference>
<dbReference type="HOGENOM" id="CLU_016733_3_1_9"/>
<comment type="function">
    <text evidence="8">This protein is a component of the acetyl coenzyme A carboxylase complex; first, biotin carboxylase catalyzes the carboxylation of the carrier protein and then the transcarboxylase transfers the carboxyl group to form malonyl-CoA.</text>
</comment>
<keyword evidence="4 8" id="KW-0276">Fatty acid metabolism</keyword>
<dbReference type="InterPro" id="IPR000089">
    <property type="entry name" value="Biotin_lipoyl"/>
</dbReference>
<dbReference type="InterPro" id="IPR001882">
    <property type="entry name" value="Biotin_BS"/>
</dbReference>
<keyword evidence="5 8" id="KW-0443">Lipid metabolism</keyword>
<dbReference type="Gene3D" id="2.40.50.100">
    <property type="match status" value="1"/>
</dbReference>
<dbReference type="UniPathway" id="UPA00094"/>
<evidence type="ECO:0000259" key="10">
    <source>
        <dbReference type="PROSITE" id="PS50968"/>
    </source>
</evidence>
<dbReference type="eggNOG" id="COG0511">
    <property type="taxonomic scope" value="Bacteria"/>
</dbReference>
<evidence type="ECO:0000313" key="12">
    <source>
        <dbReference type="Proteomes" id="UP000005753"/>
    </source>
</evidence>
<dbReference type="OrthoDB" id="9811735at2"/>
<evidence type="ECO:0000256" key="8">
    <source>
        <dbReference type="RuleBase" id="RU364072"/>
    </source>
</evidence>
<name>I5ATN7_EUBC6</name>
<keyword evidence="6 8" id="KW-0275">Fatty acid biosynthesis</keyword>
<dbReference type="AlphaFoldDB" id="I5ATN7"/>
<evidence type="ECO:0000256" key="4">
    <source>
        <dbReference type="ARBA" id="ARBA00022832"/>
    </source>
</evidence>
<dbReference type="PANTHER" id="PTHR45266:SF3">
    <property type="entry name" value="OXALOACETATE DECARBOXYLASE ALPHA CHAIN"/>
    <property type="match status" value="1"/>
</dbReference>
<keyword evidence="3 8" id="KW-0444">Lipid biosynthesis</keyword>
<evidence type="ECO:0000256" key="2">
    <source>
        <dbReference type="ARBA" id="ARBA00017562"/>
    </source>
</evidence>
<evidence type="ECO:0000256" key="7">
    <source>
        <dbReference type="ARBA" id="ARBA00023267"/>
    </source>
</evidence>
<keyword evidence="7 8" id="KW-0092">Biotin</keyword>
<evidence type="ECO:0000256" key="5">
    <source>
        <dbReference type="ARBA" id="ARBA00023098"/>
    </source>
</evidence>
<feature type="compositionally biased region" description="Basic and acidic residues" evidence="9">
    <location>
        <begin position="78"/>
        <end position="88"/>
    </location>
</feature>
<accession>I5ATN7</accession>
<evidence type="ECO:0000313" key="11">
    <source>
        <dbReference type="EMBL" id="EIM57160.1"/>
    </source>
</evidence>
<organism evidence="11 12">
    <name type="scientific">Eubacterium cellulosolvens (strain ATCC 43171 / JCM 9499 / 6)</name>
    <name type="common">Cillobacterium cellulosolvens</name>
    <dbReference type="NCBI Taxonomy" id="633697"/>
    <lineage>
        <taxon>Bacteria</taxon>
        <taxon>Bacillati</taxon>
        <taxon>Bacillota</taxon>
        <taxon>Clostridia</taxon>
        <taxon>Eubacteriales</taxon>
        <taxon>Eubacteriaceae</taxon>
        <taxon>Eubacterium</taxon>
    </lineage>
</organism>
<gene>
    <name evidence="11" type="ORF">EubceDRAFT1_1348</name>
</gene>
<reference evidence="11 12" key="2">
    <citation type="submission" date="2012-02" db="EMBL/GenBank/DDBJ databases">
        <title>Improved High-Quality Draft sequence of Eubacterium cellulosolvens 6.</title>
        <authorList>
            <consortium name="US DOE Joint Genome Institute"/>
            <person name="Lucas S."/>
            <person name="Han J."/>
            <person name="Lapidus A."/>
            <person name="Cheng J.-F."/>
            <person name="Goodwin L."/>
            <person name="Pitluck S."/>
            <person name="Peters L."/>
            <person name="Mikhailova N."/>
            <person name="Gu W."/>
            <person name="Detter J.C."/>
            <person name="Han C."/>
            <person name="Tapia R."/>
            <person name="Land M."/>
            <person name="Hauser L."/>
            <person name="Kyrpides N."/>
            <person name="Ivanova N."/>
            <person name="Pagani I."/>
            <person name="Johnson E."/>
            <person name="Mukhopadhyay B."/>
            <person name="Anderson I."/>
            <person name="Woyke T."/>
        </authorList>
    </citation>
    <scope>NUCLEOTIDE SEQUENCE [LARGE SCALE GENOMIC DNA]</scope>
    <source>
        <strain evidence="11 12">6</strain>
    </source>
</reference>
<dbReference type="SUPFAM" id="SSF51230">
    <property type="entry name" value="Single hybrid motif"/>
    <property type="match status" value="1"/>
</dbReference>
<feature type="region of interest" description="Disordered" evidence="9">
    <location>
        <begin position="55"/>
        <end position="95"/>
    </location>
</feature>
<evidence type="ECO:0000256" key="6">
    <source>
        <dbReference type="ARBA" id="ARBA00023160"/>
    </source>
</evidence>
<proteinExistence type="predicted"/>
<dbReference type="STRING" id="633697.EubceDRAFT1_1348"/>
<dbReference type="InterPro" id="IPR001249">
    <property type="entry name" value="AcCoA_biotinCC"/>
</dbReference>
<dbReference type="CDD" id="cd06850">
    <property type="entry name" value="biotinyl_domain"/>
    <property type="match status" value="1"/>
</dbReference>
<evidence type="ECO:0000256" key="9">
    <source>
        <dbReference type="SAM" id="MobiDB-lite"/>
    </source>
</evidence>
<evidence type="ECO:0000256" key="1">
    <source>
        <dbReference type="ARBA" id="ARBA00005194"/>
    </source>
</evidence>
<dbReference type="EMBL" id="CM001487">
    <property type="protein sequence ID" value="EIM57160.1"/>
    <property type="molecule type" value="Genomic_DNA"/>
</dbReference>
<dbReference type="Pfam" id="PF00364">
    <property type="entry name" value="Biotin_lipoyl"/>
    <property type="match status" value="1"/>
</dbReference>
<dbReference type="GO" id="GO:0006633">
    <property type="term" value="P:fatty acid biosynthetic process"/>
    <property type="evidence" value="ECO:0007669"/>
    <property type="project" value="UniProtKB-UniPathway"/>
</dbReference>
<evidence type="ECO:0000256" key="3">
    <source>
        <dbReference type="ARBA" id="ARBA00022516"/>
    </source>
</evidence>
<dbReference type="GO" id="GO:0009317">
    <property type="term" value="C:acetyl-CoA carboxylase complex"/>
    <property type="evidence" value="ECO:0007669"/>
    <property type="project" value="InterPro"/>
</dbReference>
<sequence length="173" mass="18240">MKLTIEDIQKLIRSLDESSVDELKYGDEDGKLILKKCTAGVKGQNSVQILTAEPSGNQGVGAVAPAAGEGTQKAGGQEAEKVAEKSQPEEAQNGACPVTAPLAGVFYRASKPGEKPYVESGQEVKKGDTVGLIEAMKMMSEIPAPCSGVVETIEVKDSDFAAYGTTLMYIREN</sequence>
<dbReference type="PROSITE" id="PS50968">
    <property type="entry name" value="BIOTINYL_LIPOYL"/>
    <property type="match status" value="1"/>
</dbReference>
<keyword evidence="12" id="KW-1185">Reference proteome</keyword>
<comment type="pathway">
    <text evidence="1 8">Lipid metabolism; fatty acid biosynthesis.</text>
</comment>
<dbReference type="PRINTS" id="PR01071">
    <property type="entry name" value="ACOABIOTINCC"/>
</dbReference>
<dbReference type="PANTHER" id="PTHR45266">
    <property type="entry name" value="OXALOACETATE DECARBOXYLASE ALPHA CHAIN"/>
    <property type="match status" value="1"/>
</dbReference>
<feature type="compositionally biased region" description="Low complexity" evidence="9">
    <location>
        <begin position="60"/>
        <end position="70"/>
    </location>
</feature>
<dbReference type="InterPro" id="IPR050709">
    <property type="entry name" value="Biotin_Carboxyl_Carrier/Decarb"/>
</dbReference>
<feature type="domain" description="Lipoyl-binding" evidence="10">
    <location>
        <begin position="95"/>
        <end position="171"/>
    </location>
</feature>
<dbReference type="GO" id="GO:0003989">
    <property type="term" value="F:acetyl-CoA carboxylase activity"/>
    <property type="evidence" value="ECO:0007669"/>
    <property type="project" value="InterPro"/>
</dbReference>
<dbReference type="PROSITE" id="PS00188">
    <property type="entry name" value="BIOTIN"/>
    <property type="match status" value="1"/>
</dbReference>
<dbReference type="Proteomes" id="UP000005753">
    <property type="component" value="Chromosome"/>
</dbReference>
<dbReference type="InterPro" id="IPR011053">
    <property type="entry name" value="Single_hybrid_motif"/>
</dbReference>
<protein>
    <recommendedName>
        <fullName evidence="2 8">Biotin carboxyl carrier protein of acetyl-CoA carboxylase</fullName>
    </recommendedName>
</protein>